<feature type="region of interest" description="Disordered" evidence="1">
    <location>
        <begin position="28"/>
        <end position="89"/>
    </location>
</feature>
<sequence>MTRMFYIFYYKISNKFSPILTFRSSLGGNQREQDRLKAQKKAGGKAKATTMNGQSLKNKQESDADIMRRKQEAAAAKKAADSGKSKDGK</sequence>
<reference evidence="2" key="1">
    <citation type="submission" date="2020-12" db="EMBL/GenBank/DDBJ databases">
        <title>Metabolic potential, ecology and presence of endohyphal bacteria is reflected in genomic diversity of Mucoromycotina.</title>
        <authorList>
            <person name="Muszewska A."/>
            <person name="Okrasinska A."/>
            <person name="Steczkiewicz K."/>
            <person name="Drgas O."/>
            <person name="Orlowska M."/>
            <person name="Perlinska-Lenart U."/>
            <person name="Aleksandrzak-Piekarczyk T."/>
            <person name="Szatraj K."/>
            <person name="Zielenkiewicz U."/>
            <person name="Pilsyk S."/>
            <person name="Malc E."/>
            <person name="Mieczkowski P."/>
            <person name="Kruszewska J.S."/>
            <person name="Biernat P."/>
            <person name="Pawlowska J."/>
        </authorList>
    </citation>
    <scope>NUCLEOTIDE SEQUENCE</scope>
    <source>
        <strain evidence="2">WA0000051536</strain>
    </source>
</reference>
<dbReference type="AlphaFoldDB" id="A0A8H7QDM7"/>
<feature type="compositionally biased region" description="Basic and acidic residues" evidence="1">
    <location>
        <begin position="58"/>
        <end position="72"/>
    </location>
</feature>
<evidence type="ECO:0008006" key="4">
    <source>
        <dbReference type="Google" id="ProtNLM"/>
    </source>
</evidence>
<feature type="compositionally biased region" description="Basic and acidic residues" evidence="1">
    <location>
        <begin position="78"/>
        <end position="89"/>
    </location>
</feature>
<keyword evidence="3" id="KW-1185">Reference proteome</keyword>
<gene>
    <name evidence="2" type="ORF">INT44_004653</name>
</gene>
<evidence type="ECO:0000313" key="2">
    <source>
        <dbReference type="EMBL" id="KAG2189511.1"/>
    </source>
</evidence>
<proteinExistence type="predicted"/>
<comment type="caution">
    <text evidence="2">The sequence shown here is derived from an EMBL/GenBank/DDBJ whole genome shotgun (WGS) entry which is preliminary data.</text>
</comment>
<evidence type="ECO:0000313" key="3">
    <source>
        <dbReference type="Proteomes" id="UP000612746"/>
    </source>
</evidence>
<evidence type="ECO:0000256" key="1">
    <source>
        <dbReference type="SAM" id="MobiDB-lite"/>
    </source>
</evidence>
<dbReference type="Proteomes" id="UP000612746">
    <property type="component" value="Unassembled WGS sequence"/>
</dbReference>
<accession>A0A8H7QDM7</accession>
<dbReference type="OrthoDB" id="18018at2759"/>
<organism evidence="2 3">
    <name type="scientific">Umbelopsis vinacea</name>
    <dbReference type="NCBI Taxonomy" id="44442"/>
    <lineage>
        <taxon>Eukaryota</taxon>
        <taxon>Fungi</taxon>
        <taxon>Fungi incertae sedis</taxon>
        <taxon>Mucoromycota</taxon>
        <taxon>Mucoromycotina</taxon>
        <taxon>Umbelopsidomycetes</taxon>
        <taxon>Umbelopsidales</taxon>
        <taxon>Umbelopsidaceae</taxon>
        <taxon>Umbelopsis</taxon>
    </lineage>
</organism>
<name>A0A8H7QDM7_9FUNG</name>
<protein>
    <recommendedName>
        <fullName evidence="4">Small EDRK-rich factor-like N-terminal domain-containing protein</fullName>
    </recommendedName>
</protein>
<dbReference type="EMBL" id="JAEPRA010000001">
    <property type="protein sequence ID" value="KAG2189511.1"/>
    <property type="molecule type" value="Genomic_DNA"/>
</dbReference>